<evidence type="ECO:0000313" key="19">
    <source>
        <dbReference type="Proteomes" id="UP000248798"/>
    </source>
</evidence>
<evidence type="ECO:0000256" key="14">
    <source>
        <dbReference type="SAM" id="Phobius"/>
    </source>
</evidence>
<feature type="transmembrane region" description="Helical" evidence="14">
    <location>
        <begin position="6"/>
        <end position="31"/>
    </location>
</feature>
<comment type="catalytic activity">
    <reaction evidence="1">
        <text>ATP + protein L-histidine = ADP + protein N-phospho-L-histidine.</text>
        <dbReference type="EC" id="2.7.13.3"/>
    </reaction>
</comment>
<dbReference type="EMBL" id="QLNI01000011">
    <property type="protein sequence ID" value="RAM02712.1"/>
    <property type="molecule type" value="Genomic_DNA"/>
</dbReference>
<accession>A0A328FGS7</accession>
<dbReference type="InterPro" id="IPR003661">
    <property type="entry name" value="HisK_dim/P_dom"/>
</dbReference>
<dbReference type="InterPro" id="IPR036097">
    <property type="entry name" value="HisK_dim/P_sf"/>
</dbReference>
<evidence type="ECO:0000259" key="15">
    <source>
        <dbReference type="PROSITE" id="PS50109"/>
    </source>
</evidence>
<dbReference type="GO" id="GO:0000155">
    <property type="term" value="F:phosphorelay sensor kinase activity"/>
    <property type="evidence" value="ECO:0007669"/>
    <property type="project" value="InterPro"/>
</dbReference>
<keyword evidence="10" id="KW-0067">ATP-binding</keyword>
<keyword evidence="5" id="KW-0597">Phosphoprotein</keyword>
<proteinExistence type="predicted"/>
<dbReference type="InterPro" id="IPR005467">
    <property type="entry name" value="His_kinase_dom"/>
</dbReference>
<dbReference type="Proteomes" id="UP000293902">
    <property type="component" value="Chromosome"/>
</dbReference>
<evidence type="ECO:0000256" key="10">
    <source>
        <dbReference type="ARBA" id="ARBA00022840"/>
    </source>
</evidence>
<evidence type="ECO:0000256" key="4">
    <source>
        <dbReference type="ARBA" id="ARBA00022475"/>
    </source>
</evidence>
<dbReference type="EMBL" id="CP036313">
    <property type="protein sequence ID" value="QBH15041.1"/>
    <property type="molecule type" value="Genomic_DNA"/>
</dbReference>
<evidence type="ECO:0000259" key="16">
    <source>
        <dbReference type="PROSITE" id="PS50885"/>
    </source>
</evidence>
<dbReference type="SUPFAM" id="SSF55874">
    <property type="entry name" value="ATPase domain of HSP90 chaperone/DNA topoisomerase II/histidine kinase"/>
    <property type="match status" value="1"/>
</dbReference>
<feature type="transmembrane region" description="Helical" evidence="14">
    <location>
        <begin position="166"/>
        <end position="189"/>
    </location>
</feature>
<evidence type="ECO:0000256" key="11">
    <source>
        <dbReference type="ARBA" id="ARBA00022989"/>
    </source>
</evidence>
<keyword evidence="6" id="KW-0808">Transferase</keyword>
<dbReference type="Pfam" id="PF00672">
    <property type="entry name" value="HAMP"/>
    <property type="match status" value="1"/>
</dbReference>
<evidence type="ECO:0000313" key="20">
    <source>
        <dbReference type="Proteomes" id="UP000293902"/>
    </source>
</evidence>
<keyword evidence="9 17" id="KW-0418">Kinase</keyword>
<dbReference type="PROSITE" id="PS50885">
    <property type="entry name" value="HAMP"/>
    <property type="match status" value="1"/>
</dbReference>
<dbReference type="SMART" id="SM00388">
    <property type="entry name" value="HisKA"/>
    <property type="match status" value="1"/>
</dbReference>
<evidence type="ECO:0000313" key="17">
    <source>
        <dbReference type="EMBL" id="QBH15041.1"/>
    </source>
</evidence>
<evidence type="ECO:0000256" key="2">
    <source>
        <dbReference type="ARBA" id="ARBA00004651"/>
    </source>
</evidence>
<evidence type="ECO:0000256" key="3">
    <source>
        <dbReference type="ARBA" id="ARBA00012438"/>
    </source>
</evidence>
<dbReference type="GO" id="GO:0005524">
    <property type="term" value="F:ATP binding"/>
    <property type="evidence" value="ECO:0007669"/>
    <property type="project" value="UniProtKB-KW"/>
</dbReference>
<sequence length="461" mass="52269">MTIKRLYLKILFAFLGILLITILLTMGLFMVTAGRCYKSYLDHETLAKLKIFKVMVQKEVERHKDLPPEKNPDLVQLLDTCTALFDVKLWLTEPKNHIIFQSFKGPVNFLPDRAHRQVHHDSGITLYHYIIKWNKYHAVIPISYRNQGLRLHLFVDTGKTNRHEGLFLMGVIVIGITATLMLLPAISYITRRINRLNQSALEFAGGNLSVRTDIKGHDEIAKLGDTFNRMADRLERLVRNSKELTANVSHELRSPLTRLRVSKELILDKLEQKGASDDAIIRLLNNMESDIGDLDTLIEEALALSKIDYQESALEPETFRFSDFIKSMVNAYHPLLSRNDLILDLNIRDFGKARQDKALVKSVFSNLMDNAIKYSPPGNTIRVSAETVSPKGLAFSITNTCVPMSQQDLDRLFNPFFRIPGQKASGTGLGLAIAKKQMLRCKGTIRAEHTGREICLTVCLP</sequence>
<dbReference type="PANTHER" id="PTHR45528:SF1">
    <property type="entry name" value="SENSOR HISTIDINE KINASE CPXA"/>
    <property type="match status" value="1"/>
</dbReference>
<dbReference type="Gene3D" id="1.10.287.130">
    <property type="match status" value="1"/>
</dbReference>
<reference evidence="17 20" key="2">
    <citation type="submission" date="2019-02" db="EMBL/GenBank/DDBJ databases">
        <title>Complete genome sequence of Desulfobacter hydrogenophilus AcRS1.</title>
        <authorList>
            <person name="Marietou A."/>
            <person name="Lund M.B."/>
            <person name="Marshall I.P.G."/>
            <person name="Schreiber L."/>
            <person name="Jorgensen B."/>
        </authorList>
    </citation>
    <scope>NUCLEOTIDE SEQUENCE [LARGE SCALE GENOMIC DNA]</scope>
    <source>
        <strain evidence="17 20">AcRS1</strain>
    </source>
</reference>
<dbReference type="Proteomes" id="UP000248798">
    <property type="component" value="Unassembled WGS sequence"/>
</dbReference>
<organism evidence="18 19">
    <name type="scientific">Desulfobacter hydrogenophilus</name>
    <dbReference type="NCBI Taxonomy" id="2291"/>
    <lineage>
        <taxon>Bacteria</taxon>
        <taxon>Pseudomonadati</taxon>
        <taxon>Thermodesulfobacteriota</taxon>
        <taxon>Desulfobacteria</taxon>
        <taxon>Desulfobacterales</taxon>
        <taxon>Desulfobacteraceae</taxon>
        <taxon>Desulfobacter</taxon>
    </lineage>
</organism>
<dbReference type="AlphaFoldDB" id="A0A328FGS7"/>
<evidence type="ECO:0000313" key="18">
    <source>
        <dbReference type="EMBL" id="RAM02712.1"/>
    </source>
</evidence>
<dbReference type="PROSITE" id="PS50109">
    <property type="entry name" value="HIS_KIN"/>
    <property type="match status" value="1"/>
</dbReference>
<gene>
    <name evidence="18" type="ORF">DO021_06620</name>
    <name evidence="17" type="ORF">EYB58_20235</name>
</gene>
<keyword evidence="4" id="KW-1003">Cell membrane</keyword>
<keyword evidence="20" id="KW-1185">Reference proteome</keyword>
<dbReference type="SMART" id="SM00387">
    <property type="entry name" value="HATPase_c"/>
    <property type="match status" value="1"/>
</dbReference>
<evidence type="ECO:0000256" key="8">
    <source>
        <dbReference type="ARBA" id="ARBA00022741"/>
    </source>
</evidence>
<evidence type="ECO:0000256" key="6">
    <source>
        <dbReference type="ARBA" id="ARBA00022679"/>
    </source>
</evidence>
<dbReference type="CDD" id="cd00082">
    <property type="entry name" value="HisKA"/>
    <property type="match status" value="1"/>
</dbReference>
<protein>
    <recommendedName>
        <fullName evidence="3">histidine kinase</fullName>
        <ecNumber evidence="3">2.7.13.3</ecNumber>
    </recommendedName>
</protein>
<keyword evidence="8" id="KW-0547">Nucleotide-binding</keyword>
<dbReference type="Gene3D" id="3.30.565.10">
    <property type="entry name" value="Histidine kinase-like ATPase, C-terminal domain"/>
    <property type="match status" value="1"/>
</dbReference>
<reference evidence="18 19" key="1">
    <citation type="submission" date="2018-06" db="EMBL/GenBank/DDBJ databases">
        <title>Complete Genome Sequence of Desulfobacter hydrogenophilus (DSM3380).</title>
        <authorList>
            <person name="Marietou A."/>
            <person name="Schreiber L."/>
            <person name="Marshall I."/>
            <person name="Jorgensen B."/>
        </authorList>
    </citation>
    <scope>NUCLEOTIDE SEQUENCE [LARGE SCALE GENOMIC DNA]</scope>
    <source>
        <strain evidence="18 19">DSM 3380</strain>
    </source>
</reference>
<evidence type="ECO:0000256" key="13">
    <source>
        <dbReference type="ARBA" id="ARBA00023136"/>
    </source>
</evidence>
<dbReference type="Gene3D" id="1.10.8.500">
    <property type="entry name" value="HAMP domain in histidine kinase"/>
    <property type="match status" value="1"/>
</dbReference>
<keyword evidence="13 14" id="KW-0472">Membrane</keyword>
<dbReference type="CDD" id="cd06225">
    <property type="entry name" value="HAMP"/>
    <property type="match status" value="1"/>
</dbReference>
<dbReference type="SUPFAM" id="SSF158472">
    <property type="entry name" value="HAMP domain-like"/>
    <property type="match status" value="1"/>
</dbReference>
<keyword evidence="12" id="KW-0902">Two-component regulatory system</keyword>
<dbReference type="InterPro" id="IPR050398">
    <property type="entry name" value="HssS/ArlS-like"/>
</dbReference>
<dbReference type="EC" id="2.7.13.3" evidence="3"/>
<dbReference type="Pfam" id="PF00512">
    <property type="entry name" value="HisKA"/>
    <property type="match status" value="1"/>
</dbReference>
<name>A0A328FGS7_9BACT</name>
<dbReference type="SMART" id="SM00304">
    <property type="entry name" value="HAMP"/>
    <property type="match status" value="1"/>
</dbReference>
<dbReference type="Pfam" id="PF02518">
    <property type="entry name" value="HATPase_c"/>
    <property type="match status" value="1"/>
</dbReference>
<comment type="subcellular location">
    <subcellularLocation>
        <location evidence="2">Cell membrane</location>
        <topology evidence="2">Multi-pass membrane protein</topology>
    </subcellularLocation>
</comment>
<dbReference type="InterPro" id="IPR036890">
    <property type="entry name" value="HATPase_C_sf"/>
</dbReference>
<dbReference type="GO" id="GO:0005886">
    <property type="term" value="C:plasma membrane"/>
    <property type="evidence" value="ECO:0007669"/>
    <property type="project" value="UniProtKB-SubCell"/>
</dbReference>
<evidence type="ECO:0000256" key="1">
    <source>
        <dbReference type="ARBA" id="ARBA00000085"/>
    </source>
</evidence>
<dbReference type="OrthoDB" id="9815202at2"/>
<dbReference type="PANTHER" id="PTHR45528">
    <property type="entry name" value="SENSOR HISTIDINE KINASE CPXA"/>
    <property type="match status" value="1"/>
</dbReference>
<dbReference type="SUPFAM" id="SSF47384">
    <property type="entry name" value="Homodimeric domain of signal transducing histidine kinase"/>
    <property type="match status" value="1"/>
</dbReference>
<dbReference type="InterPro" id="IPR003660">
    <property type="entry name" value="HAMP_dom"/>
</dbReference>
<feature type="domain" description="Histidine kinase" evidence="15">
    <location>
        <begin position="247"/>
        <end position="461"/>
    </location>
</feature>
<dbReference type="RefSeq" id="WP_111954958.1">
    <property type="nucleotide sequence ID" value="NZ_CP036313.1"/>
</dbReference>
<evidence type="ECO:0000256" key="9">
    <source>
        <dbReference type="ARBA" id="ARBA00022777"/>
    </source>
</evidence>
<dbReference type="InterPro" id="IPR003594">
    <property type="entry name" value="HATPase_dom"/>
</dbReference>
<keyword evidence="11 14" id="KW-1133">Transmembrane helix</keyword>
<feature type="domain" description="HAMP" evidence="16">
    <location>
        <begin position="187"/>
        <end position="239"/>
    </location>
</feature>
<evidence type="ECO:0000256" key="7">
    <source>
        <dbReference type="ARBA" id="ARBA00022692"/>
    </source>
</evidence>
<evidence type="ECO:0000256" key="12">
    <source>
        <dbReference type="ARBA" id="ARBA00023012"/>
    </source>
</evidence>
<evidence type="ECO:0000256" key="5">
    <source>
        <dbReference type="ARBA" id="ARBA00022553"/>
    </source>
</evidence>
<keyword evidence="7 14" id="KW-0812">Transmembrane</keyword>